<organism evidence="3 4">
    <name type="scientific">Aulographum hederae CBS 113979</name>
    <dbReference type="NCBI Taxonomy" id="1176131"/>
    <lineage>
        <taxon>Eukaryota</taxon>
        <taxon>Fungi</taxon>
        <taxon>Dikarya</taxon>
        <taxon>Ascomycota</taxon>
        <taxon>Pezizomycotina</taxon>
        <taxon>Dothideomycetes</taxon>
        <taxon>Pleosporomycetidae</taxon>
        <taxon>Aulographales</taxon>
        <taxon>Aulographaceae</taxon>
    </lineage>
</organism>
<protein>
    <recommendedName>
        <fullName evidence="2">F-box domain-containing protein</fullName>
    </recommendedName>
</protein>
<evidence type="ECO:0000259" key="2">
    <source>
        <dbReference type="PROSITE" id="PS50181"/>
    </source>
</evidence>
<feature type="domain" description="F-box" evidence="2">
    <location>
        <begin position="49"/>
        <end position="96"/>
    </location>
</feature>
<dbReference type="SUPFAM" id="SSF81383">
    <property type="entry name" value="F-box domain"/>
    <property type="match status" value="1"/>
</dbReference>
<keyword evidence="4" id="KW-1185">Reference proteome</keyword>
<proteinExistence type="predicted"/>
<dbReference type="AlphaFoldDB" id="A0A6G1H201"/>
<sequence length="634" mass="71658">MNGMSAMNVDSGPSTSKAVQPRRTRKPPLRRPKASIKTHPKPLPPPERAMELLDIPPEMLIHILRQLDPASFTQCIQTCKTVRYFASTSSELLRHQIRKLPGLPNEVNGLRPNELMELFHKRAGKHARNAIDINADVSAFGSRLSLGTAQFHFRHAADGWSPRLLGCIVDPENAGIKIYDIDETLPKLKYEIFPPSFLEDRCLEFHVQSFTVEDHSSSVATVVVLYSYTVREHLKNSFIAEARSRAATTWILATYCLSADEYIRLKTVREIQRPESFHMYKAGPVAISPTGTVVVVMNSRAVPGCFEITSYPPKSTSSKSSMYMRHPEYHTYSNGDLPIQQDKVKRPITAIKIVDRCLLLNQSTHPMPSYTIDGLELSRHSLVRDLPQQNIIPCADDAIFGYSGIMLKAHHNHGLKCSLTDEDICINSVLQLTFRTVEPHIGLYLMKGWESVFNCREINPHTDRARLEQMHVARLMNAPMQAAHCTLQGLVYAVSPDSTRVVVAAWDEIYLWPIEPDAFLRKECGTGPNSKTRVANALKRKRTEDPVPKKVEDPDNEYLKDCGRPYYRDLDPETNLPAIEPIRLPNEPGWVVYKMQFYTDNTLWAFTSAGLVKWHWGPGAAASRLRAEIGQLLF</sequence>
<gene>
    <name evidence="3" type="ORF">K402DRAFT_60908</name>
</gene>
<dbReference type="InterPro" id="IPR001810">
    <property type="entry name" value="F-box_dom"/>
</dbReference>
<evidence type="ECO:0000256" key="1">
    <source>
        <dbReference type="SAM" id="MobiDB-lite"/>
    </source>
</evidence>
<dbReference type="PROSITE" id="PS50181">
    <property type="entry name" value="FBOX"/>
    <property type="match status" value="1"/>
</dbReference>
<dbReference type="OrthoDB" id="6058203at2759"/>
<evidence type="ECO:0000313" key="3">
    <source>
        <dbReference type="EMBL" id="KAF1986998.1"/>
    </source>
</evidence>
<dbReference type="Pfam" id="PF12937">
    <property type="entry name" value="F-box-like"/>
    <property type="match status" value="1"/>
</dbReference>
<accession>A0A6G1H201</accession>
<name>A0A6G1H201_9PEZI</name>
<dbReference type="Gene3D" id="1.20.1280.50">
    <property type="match status" value="1"/>
</dbReference>
<evidence type="ECO:0000313" key="4">
    <source>
        <dbReference type="Proteomes" id="UP000800041"/>
    </source>
</evidence>
<feature type="region of interest" description="Disordered" evidence="1">
    <location>
        <begin position="1"/>
        <end position="48"/>
    </location>
</feature>
<reference evidence="3" key="1">
    <citation type="journal article" date="2020" name="Stud. Mycol.">
        <title>101 Dothideomycetes genomes: a test case for predicting lifestyles and emergence of pathogens.</title>
        <authorList>
            <person name="Haridas S."/>
            <person name="Albert R."/>
            <person name="Binder M."/>
            <person name="Bloem J."/>
            <person name="Labutti K."/>
            <person name="Salamov A."/>
            <person name="Andreopoulos B."/>
            <person name="Baker S."/>
            <person name="Barry K."/>
            <person name="Bills G."/>
            <person name="Bluhm B."/>
            <person name="Cannon C."/>
            <person name="Castanera R."/>
            <person name="Culley D."/>
            <person name="Daum C."/>
            <person name="Ezra D."/>
            <person name="Gonzalez J."/>
            <person name="Henrissat B."/>
            <person name="Kuo A."/>
            <person name="Liang C."/>
            <person name="Lipzen A."/>
            <person name="Lutzoni F."/>
            <person name="Magnuson J."/>
            <person name="Mondo S."/>
            <person name="Nolan M."/>
            <person name="Ohm R."/>
            <person name="Pangilinan J."/>
            <person name="Park H.-J."/>
            <person name="Ramirez L."/>
            <person name="Alfaro M."/>
            <person name="Sun H."/>
            <person name="Tritt A."/>
            <person name="Yoshinaga Y."/>
            <person name="Zwiers L.-H."/>
            <person name="Turgeon B."/>
            <person name="Goodwin S."/>
            <person name="Spatafora J."/>
            <person name="Crous P."/>
            <person name="Grigoriev I."/>
        </authorList>
    </citation>
    <scope>NUCLEOTIDE SEQUENCE</scope>
    <source>
        <strain evidence="3">CBS 113979</strain>
    </source>
</reference>
<feature type="compositionally biased region" description="Basic residues" evidence="1">
    <location>
        <begin position="20"/>
        <end position="40"/>
    </location>
</feature>
<dbReference type="Proteomes" id="UP000800041">
    <property type="component" value="Unassembled WGS sequence"/>
</dbReference>
<dbReference type="InterPro" id="IPR036047">
    <property type="entry name" value="F-box-like_dom_sf"/>
</dbReference>
<dbReference type="EMBL" id="ML977154">
    <property type="protein sequence ID" value="KAF1986998.1"/>
    <property type="molecule type" value="Genomic_DNA"/>
</dbReference>